<dbReference type="GO" id="GO:0070063">
    <property type="term" value="F:RNA polymerase binding"/>
    <property type="evidence" value="ECO:0007669"/>
    <property type="project" value="InterPro"/>
</dbReference>
<dbReference type="AlphaFoldDB" id="A0A1I1DZL0"/>
<dbReference type="NCBIfam" id="TIGR01462">
    <property type="entry name" value="greA"/>
    <property type="match status" value="1"/>
</dbReference>
<keyword evidence="13" id="KW-1185">Reference proteome</keyword>
<dbReference type="InterPro" id="IPR018151">
    <property type="entry name" value="TF_GreA/GreB_CS"/>
</dbReference>
<gene>
    <name evidence="8" type="primary">greA</name>
    <name evidence="12" type="ORF">SAMN02745150_00866</name>
</gene>
<dbReference type="STRING" id="34097.SAMN02745150_00866"/>
<dbReference type="Pfam" id="PF03449">
    <property type="entry name" value="GreA_GreB_N"/>
    <property type="match status" value="1"/>
</dbReference>
<dbReference type="RefSeq" id="WP_092319000.1">
    <property type="nucleotide sequence ID" value="NZ_FOKY01000005.1"/>
</dbReference>
<dbReference type="FunFam" id="1.10.287.180:FF:000001">
    <property type="entry name" value="Transcription elongation factor GreA"/>
    <property type="match status" value="1"/>
</dbReference>
<evidence type="ECO:0000259" key="11">
    <source>
        <dbReference type="Pfam" id="PF03449"/>
    </source>
</evidence>
<dbReference type="GO" id="GO:0006354">
    <property type="term" value="P:DNA-templated transcription elongation"/>
    <property type="evidence" value="ECO:0007669"/>
    <property type="project" value="TreeGrafter"/>
</dbReference>
<evidence type="ECO:0000256" key="7">
    <source>
        <dbReference type="ARBA" id="ARBA00030776"/>
    </source>
</evidence>
<dbReference type="InterPro" id="IPR036953">
    <property type="entry name" value="GreA/GreB_C_sf"/>
</dbReference>
<evidence type="ECO:0000313" key="13">
    <source>
        <dbReference type="Proteomes" id="UP000240042"/>
    </source>
</evidence>
<dbReference type="InterPro" id="IPR028624">
    <property type="entry name" value="Tscrpt_elong_fac_GreA/B"/>
</dbReference>
<evidence type="ECO:0000256" key="6">
    <source>
        <dbReference type="ARBA" id="ARBA00024916"/>
    </source>
</evidence>
<dbReference type="PROSITE" id="PS00830">
    <property type="entry name" value="GREAB_2"/>
    <property type="match status" value="1"/>
</dbReference>
<keyword evidence="8" id="KW-0175">Coiled coil</keyword>
<evidence type="ECO:0000256" key="1">
    <source>
        <dbReference type="ARBA" id="ARBA00008213"/>
    </source>
</evidence>
<keyword evidence="5 8" id="KW-0804">Transcription</keyword>
<evidence type="ECO:0000256" key="8">
    <source>
        <dbReference type="HAMAP-Rule" id="MF_00105"/>
    </source>
</evidence>
<dbReference type="GO" id="GO:0003746">
    <property type="term" value="F:translation elongation factor activity"/>
    <property type="evidence" value="ECO:0007669"/>
    <property type="project" value="UniProtKB-KW"/>
</dbReference>
<dbReference type="PANTHER" id="PTHR30437">
    <property type="entry name" value="TRANSCRIPTION ELONGATION FACTOR GREA"/>
    <property type="match status" value="1"/>
</dbReference>
<dbReference type="Proteomes" id="UP000240042">
    <property type="component" value="Unassembled WGS sequence"/>
</dbReference>
<evidence type="ECO:0000256" key="4">
    <source>
        <dbReference type="ARBA" id="ARBA00023125"/>
    </source>
</evidence>
<feature type="domain" description="Transcription elongation factor GreA/GreB N-terminal" evidence="11">
    <location>
        <begin position="746"/>
        <end position="815"/>
    </location>
</feature>
<feature type="domain" description="Transcription elongation factor GreA/GreB C-terminal" evidence="10">
    <location>
        <begin position="824"/>
        <end position="895"/>
    </location>
</feature>
<keyword evidence="12" id="KW-0648">Protein biosynthesis</keyword>
<organism evidence="12 13">
    <name type="scientific">Brevinema andersonii</name>
    <dbReference type="NCBI Taxonomy" id="34097"/>
    <lineage>
        <taxon>Bacteria</taxon>
        <taxon>Pseudomonadati</taxon>
        <taxon>Spirochaetota</taxon>
        <taxon>Spirochaetia</taxon>
        <taxon>Brevinematales</taxon>
        <taxon>Brevinemataceae</taxon>
        <taxon>Brevinema</taxon>
    </lineage>
</organism>
<dbReference type="SUPFAM" id="SSF46557">
    <property type="entry name" value="GreA transcript cleavage protein, N-terminal domain"/>
    <property type="match status" value="1"/>
</dbReference>
<keyword evidence="4 8" id="KW-0238">DNA-binding</keyword>
<dbReference type="GO" id="GO:0032784">
    <property type="term" value="P:regulation of DNA-templated transcription elongation"/>
    <property type="evidence" value="ECO:0007669"/>
    <property type="project" value="UniProtKB-UniRule"/>
</dbReference>
<feature type="coiled-coil region" evidence="8">
    <location>
        <begin position="789"/>
        <end position="816"/>
    </location>
</feature>
<evidence type="ECO:0000256" key="9">
    <source>
        <dbReference type="RuleBase" id="RU000556"/>
    </source>
</evidence>
<evidence type="ECO:0000313" key="12">
    <source>
        <dbReference type="EMBL" id="SFB80254.1"/>
    </source>
</evidence>
<dbReference type="OrthoDB" id="9808774at2"/>
<proteinExistence type="inferred from homology"/>
<dbReference type="Gene3D" id="1.10.287.180">
    <property type="entry name" value="Transcription elongation factor, GreA/GreB, N-terminal domain"/>
    <property type="match status" value="1"/>
</dbReference>
<dbReference type="InterPro" id="IPR001437">
    <property type="entry name" value="Tscrpt_elong_fac_GreA/B_C"/>
</dbReference>
<comment type="function">
    <text evidence="6 8 9">Necessary for efficient RNA polymerase transcription elongation past template-encoded arresting sites. The arresting sites in DNA have the property of trapping a certain fraction of elongating RNA polymerases that pass through, resulting in locked ternary complexes. Cleavage of the nascent transcript by cleavage factors such as GreA or GreB allows the resumption of elongation from the new 3'terminus. GreA releases sequences of 2 to 3 nucleotides.</text>
</comment>
<dbReference type="EMBL" id="FOKY01000005">
    <property type="protein sequence ID" value="SFB80254.1"/>
    <property type="molecule type" value="Genomic_DNA"/>
</dbReference>
<evidence type="ECO:0000259" key="10">
    <source>
        <dbReference type="Pfam" id="PF01272"/>
    </source>
</evidence>
<dbReference type="SUPFAM" id="SSF54534">
    <property type="entry name" value="FKBP-like"/>
    <property type="match status" value="1"/>
</dbReference>
<dbReference type="InterPro" id="IPR006359">
    <property type="entry name" value="Tscrpt_elong_fac_GreA"/>
</dbReference>
<dbReference type="InterPro" id="IPR023459">
    <property type="entry name" value="Tscrpt_elong_fac_GreA/B_fam"/>
</dbReference>
<keyword evidence="3 8" id="KW-0805">Transcription regulation</keyword>
<evidence type="ECO:0000256" key="2">
    <source>
        <dbReference type="ARBA" id="ARBA00013729"/>
    </source>
</evidence>
<evidence type="ECO:0000256" key="3">
    <source>
        <dbReference type="ARBA" id="ARBA00023015"/>
    </source>
</evidence>
<name>A0A1I1DZL0_BREAD</name>
<comment type="similarity">
    <text evidence="1 8 9">Belongs to the GreA/GreB family.</text>
</comment>
<dbReference type="Pfam" id="PF01272">
    <property type="entry name" value="GreA_GreB"/>
    <property type="match status" value="1"/>
</dbReference>
<dbReference type="GO" id="GO:0003677">
    <property type="term" value="F:DNA binding"/>
    <property type="evidence" value="ECO:0007669"/>
    <property type="project" value="UniProtKB-UniRule"/>
</dbReference>
<reference evidence="13" key="1">
    <citation type="submission" date="2016-10" db="EMBL/GenBank/DDBJ databases">
        <authorList>
            <person name="Varghese N."/>
            <person name="Submissions S."/>
        </authorList>
    </citation>
    <scope>NUCLEOTIDE SEQUENCE [LARGE SCALE GENOMIC DNA]</scope>
    <source>
        <strain evidence="13">ATCC 43811</strain>
    </source>
</reference>
<dbReference type="HAMAP" id="MF_00105">
    <property type="entry name" value="GreA_GreB"/>
    <property type="match status" value="1"/>
</dbReference>
<protein>
    <recommendedName>
        <fullName evidence="2 8">Transcription elongation factor GreA</fullName>
    </recommendedName>
    <alternativeName>
        <fullName evidence="7 8">Transcript cleavage factor GreA</fullName>
    </alternativeName>
</protein>
<dbReference type="InterPro" id="IPR036805">
    <property type="entry name" value="Tscrpt_elong_fac_GreA/B_N_sf"/>
</dbReference>
<dbReference type="PANTHER" id="PTHR30437:SF4">
    <property type="entry name" value="TRANSCRIPTION ELONGATION FACTOR GREA"/>
    <property type="match status" value="1"/>
</dbReference>
<sequence length="900" mass="104354">MAEQSIKKEPLLNDLQEKLNTEKWTKTGLDTYSVRNFVELDALMESARNNDCLDDVRQISREHLKDSPQSVIALYIVGSISLQESAMDDSYLPQLIKMFLEHNKIKVVEFLCEKILSYREHKYALRTLEQIYVNQDDKEALFNIRKRLVLVDSSDAANAKLLGEFYETEDKDLAMFYYRLAIERFIRMRNLKMIEELWNRIIILYPEDTKLVIAIAKKIREAASDEYVAALAFNTVAKNMMREGKFKQVLPLVKFCVALHPSEKQYRKAIEDCYREIYKDHHQLEYYLKASNVGQSWKPYREAIRFFESHIAFDTGSFVHHKNWGIGEVKLIEKDKVIISFVGKEEHEMSLMIALRSLTVLDEDHILLWKNQKPEKLRQLLDQDPLKVIELIMRSNDVEAINSKDLKEIIVPDLLSDKEWARWWLRAKKMMEFSNTIVPSLAKRNVIELRDTERSVVEELISRFKKTTSFENKVAVCLNFIERGGDINEKSASALKNYFLEVLNAHSESSERKVISLSLLKLAKIEALDENLIDIGILNGIKNFSDFYSSLDAELQKIILRLLQKKDDWAYRYKDLILGTQLTKNHSFMLQELVSYDKWEDINHIFSFALTHFQEKPELFVWISRHALDDMKEEFAHNVKEDELVLRMVTLIDILNSEIGVKTAVGRNKKLLTQIEDSLFKKQLLNKVINDADESTAQSLFALISSTITFDKEQKDVFLKALNNRYPKLEAAKPSAAMITARYPFLVTKQSYENKRKDLEHLINVEIPQNSLAIGEAMEKGDLRENSEYKAALEKQDQLKANLAKLENDLAQARVLDRNKVDTSFVDVGTKVTLEEKNDGIVSFQILDQWAVNFDKGIISYHSPLGHALLDKKVGDVVVFEFNGEVKNFKILAIELADFE</sequence>
<dbReference type="InterPro" id="IPR022691">
    <property type="entry name" value="Tscrpt_elong_fac_GreA/B_N"/>
</dbReference>
<accession>A0A1I1DZL0</accession>
<dbReference type="Gene3D" id="3.10.50.30">
    <property type="entry name" value="Transcription elongation factor, GreA/GreB, C-terminal domain"/>
    <property type="match status" value="1"/>
</dbReference>
<evidence type="ECO:0000256" key="5">
    <source>
        <dbReference type="ARBA" id="ARBA00023163"/>
    </source>
</evidence>
<keyword evidence="12" id="KW-0251">Elongation factor</keyword>